<dbReference type="PROSITE" id="PS50887">
    <property type="entry name" value="GGDEF"/>
    <property type="match status" value="1"/>
</dbReference>
<protein>
    <submittedName>
        <fullName evidence="6">PAS domain S-box-containing protein/diguanylate cyclase (GGDEF) domain-containing protein</fullName>
    </submittedName>
</protein>
<keyword evidence="1" id="KW-1133">Transmembrane helix</keyword>
<dbReference type="InterPro" id="IPR035919">
    <property type="entry name" value="EAL_sf"/>
</dbReference>
<dbReference type="SUPFAM" id="SSF55785">
    <property type="entry name" value="PYP-like sensor domain (PAS domain)"/>
    <property type="match status" value="1"/>
</dbReference>
<dbReference type="PROSITE" id="PS50112">
    <property type="entry name" value="PAS"/>
    <property type="match status" value="1"/>
</dbReference>
<evidence type="ECO:0000259" key="2">
    <source>
        <dbReference type="PROSITE" id="PS50112"/>
    </source>
</evidence>
<gene>
    <name evidence="6" type="ORF">SAMN05444365_105310</name>
</gene>
<dbReference type="PROSITE" id="PS50113">
    <property type="entry name" value="PAC"/>
    <property type="match status" value="1"/>
</dbReference>
<dbReference type="InterPro" id="IPR013656">
    <property type="entry name" value="PAS_4"/>
</dbReference>
<feature type="transmembrane region" description="Helical" evidence="1">
    <location>
        <begin position="94"/>
        <end position="111"/>
    </location>
</feature>
<dbReference type="Pfam" id="PF08448">
    <property type="entry name" value="PAS_4"/>
    <property type="match status" value="1"/>
</dbReference>
<dbReference type="InterPro" id="IPR035965">
    <property type="entry name" value="PAS-like_dom_sf"/>
</dbReference>
<dbReference type="SMART" id="SM00091">
    <property type="entry name" value="PAS"/>
    <property type="match status" value="1"/>
</dbReference>
<dbReference type="EMBL" id="FNPH01000005">
    <property type="protein sequence ID" value="SDZ09909.1"/>
    <property type="molecule type" value="Genomic_DNA"/>
</dbReference>
<dbReference type="InterPro" id="IPR043128">
    <property type="entry name" value="Rev_trsase/Diguanyl_cyclase"/>
</dbReference>
<evidence type="ECO:0000259" key="3">
    <source>
        <dbReference type="PROSITE" id="PS50113"/>
    </source>
</evidence>
<feature type="transmembrane region" description="Helical" evidence="1">
    <location>
        <begin position="30"/>
        <end position="47"/>
    </location>
</feature>
<dbReference type="CDD" id="cd01948">
    <property type="entry name" value="EAL"/>
    <property type="match status" value="1"/>
</dbReference>
<dbReference type="InterPro" id="IPR000160">
    <property type="entry name" value="GGDEF_dom"/>
</dbReference>
<dbReference type="SMART" id="SM00052">
    <property type="entry name" value="EAL"/>
    <property type="match status" value="1"/>
</dbReference>
<dbReference type="Proteomes" id="UP000242415">
    <property type="component" value="Unassembled WGS sequence"/>
</dbReference>
<dbReference type="SUPFAM" id="SSF141868">
    <property type="entry name" value="EAL domain-like"/>
    <property type="match status" value="1"/>
</dbReference>
<dbReference type="InterPro" id="IPR000014">
    <property type="entry name" value="PAS"/>
</dbReference>
<dbReference type="STRING" id="405436.SAMN05444365_105310"/>
<dbReference type="PANTHER" id="PTHR44757:SF2">
    <property type="entry name" value="BIOFILM ARCHITECTURE MAINTENANCE PROTEIN MBAA"/>
    <property type="match status" value="1"/>
</dbReference>
<evidence type="ECO:0000259" key="5">
    <source>
        <dbReference type="PROSITE" id="PS50887"/>
    </source>
</evidence>
<dbReference type="SMART" id="SM00267">
    <property type="entry name" value="GGDEF"/>
    <property type="match status" value="1"/>
</dbReference>
<feature type="transmembrane region" description="Helical" evidence="1">
    <location>
        <begin position="285"/>
        <end position="306"/>
    </location>
</feature>
<sequence length="1014" mass="109118">MTARRRMTVYLAAATAVSAVYYAVPAWQPVTWGLLGLISAAAVLVGLRHNRPRRRAPWLLVAASLLIFTVGDTTYNILTHVVGQVNPFPSPADAFYQLFYGLLLAGLLLLPERGPRGPDRASLLDALVLTGGLGLLSWIFLISPHIEAHHLTPAQRALSISLPLWDVLILAAGAQLVSSARRNPAVLLLAAGGVGLLVSDVLYGLSQLRGAWQIGGPVDLGWTVLYISWGAAALHPSMAALTEPRALRHREAGTLRLLLLALSSLIPPAVLLVESTTGEVRDATVIALLSAVMFLLVLARLTGVIGTHRQAVARERGIRRASTALVWATNVEQVASAIRVALADLLPTGVEYRVALAEDRDGTGPWPPPPARGEVARLVATATLDPALAARLGGFDAAWQCRITLTGRPAGDPHIGTLYVAGPRAALRGLDESVEALAALAALALERIALSQEINRRSSEEYFRTLVHNTADVILILDDDDRIRYGSPSATTVFGPPALTGLPLSEIVHPEDRADATELLALLRAGARDTADADWAVVAAGGRRVEVEASCRDLRGDPTVDGLVITLRDVTERRELERELTHRAFHDSLTGLANRVLFQERMQQAVARARHAGMVAAALFIDIDDFKVVNDTMGHAAGDELLIAVSQRLAGCLRGQDTAARLGGDEFAAVVEDAADPAEVEEVAARVTAAFARPFPLTAGVVNVTASVGVATTAELTEGQDLLRHADLALYVAKGAGKNQWRRYQPALHTAVLDRMQLRTDLDQAVPSGELAVQYQPIVALDTGRLVGLEALVRWHHPARGLLTPAQFIDVAEESGLIVPIGYWVLERAITDAVAWAGELGPDRAPYVTVNVSVRQFRCPGFVDRVLRTLTDAGLPPERLVLEITESLLLRDDDRVWTDLAALRAAGVRLAIDDFGTGYSSLSYLRQVPANLLKLEKSFIDTILVEPDQRSLVEGILRLAHTLGLAIIAEGIEDPAERQVLAEIGCQFGQGYLFAKPMDYDDMIKWTLAPDTTI</sequence>
<reference evidence="7" key="1">
    <citation type="submission" date="2016-10" db="EMBL/GenBank/DDBJ databases">
        <authorList>
            <person name="Varghese N."/>
            <person name="Submissions S."/>
        </authorList>
    </citation>
    <scope>NUCLEOTIDE SEQUENCE [LARGE SCALE GENOMIC DNA]</scope>
    <source>
        <strain evidence="7">DSM 45245</strain>
    </source>
</reference>
<organism evidence="6 7">
    <name type="scientific">Micromonospora pattaloongensis</name>
    <dbReference type="NCBI Taxonomy" id="405436"/>
    <lineage>
        <taxon>Bacteria</taxon>
        <taxon>Bacillati</taxon>
        <taxon>Actinomycetota</taxon>
        <taxon>Actinomycetes</taxon>
        <taxon>Micromonosporales</taxon>
        <taxon>Micromonosporaceae</taxon>
        <taxon>Micromonospora</taxon>
    </lineage>
</organism>
<evidence type="ECO:0000313" key="7">
    <source>
        <dbReference type="Proteomes" id="UP000242415"/>
    </source>
</evidence>
<dbReference type="Gene3D" id="3.30.70.270">
    <property type="match status" value="1"/>
</dbReference>
<dbReference type="InterPro" id="IPR000700">
    <property type="entry name" value="PAS-assoc_C"/>
</dbReference>
<feature type="domain" description="GGDEF" evidence="5">
    <location>
        <begin position="614"/>
        <end position="746"/>
    </location>
</feature>
<feature type="transmembrane region" description="Helical" evidence="1">
    <location>
        <begin position="123"/>
        <end position="146"/>
    </location>
</feature>
<feature type="transmembrane region" description="Helical" evidence="1">
    <location>
        <begin position="7"/>
        <end position="24"/>
    </location>
</feature>
<dbReference type="FunFam" id="3.30.70.270:FF:000001">
    <property type="entry name" value="Diguanylate cyclase domain protein"/>
    <property type="match status" value="1"/>
</dbReference>
<feature type="domain" description="PAS" evidence="2">
    <location>
        <begin position="459"/>
        <end position="495"/>
    </location>
</feature>
<dbReference type="PANTHER" id="PTHR44757">
    <property type="entry name" value="DIGUANYLATE CYCLASE DGCP"/>
    <property type="match status" value="1"/>
</dbReference>
<evidence type="ECO:0000259" key="4">
    <source>
        <dbReference type="PROSITE" id="PS50883"/>
    </source>
</evidence>
<dbReference type="PROSITE" id="PS50883">
    <property type="entry name" value="EAL"/>
    <property type="match status" value="1"/>
</dbReference>
<feature type="domain" description="PAC" evidence="3">
    <location>
        <begin position="531"/>
        <end position="582"/>
    </location>
</feature>
<feature type="transmembrane region" description="Helical" evidence="1">
    <location>
        <begin position="59"/>
        <end position="82"/>
    </location>
</feature>
<name>A0A1H3QB36_9ACTN</name>
<keyword evidence="1" id="KW-0812">Transmembrane</keyword>
<feature type="transmembrane region" description="Helical" evidence="1">
    <location>
        <begin position="185"/>
        <end position="205"/>
    </location>
</feature>
<dbReference type="RefSeq" id="WP_245736693.1">
    <property type="nucleotide sequence ID" value="NZ_FNPH01000005.1"/>
</dbReference>
<evidence type="ECO:0000256" key="1">
    <source>
        <dbReference type="SAM" id="Phobius"/>
    </source>
</evidence>
<dbReference type="CDD" id="cd01949">
    <property type="entry name" value="GGDEF"/>
    <property type="match status" value="1"/>
</dbReference>
<dbReference type="InterPro" id="IPR052155">
    <property type="entry name" value="Biofilm_reg_signaling"/>
</dbReference>
<keyword evidence="7" id="KW-1185">Reference proteome</keyword>
<accession>A0A1H3QB36</accession>
<dbReference type="Gene3D" id="3.30.450.20">
    <property type="entry name" value="PAS domain"/>
    <property type="match status" value="1"/>
</dbReference>
<feature type="transmembrane region" description="Helical" evidence="1">
    <location>
        <begin position="220"/>
        <end position="241"/>
    </location>
</feature>
<feature type="transmembrane region" description="Helical" evidence="1">
    <location>
        <begin position="158"/>
        <end position="178"/>
    </location>
</feature>
<feature type="domain" description="EAL" evidence="4">
    <location>
        <begin position="755"/>
        <end position="1011"/>
    </location>
</feature>
<evidence type="ECO:0000313" key="6">
    <source>
        <dbReference type="EMBL" id="SDZ09909.1"/>
    </source>
</evidence>
<dbReference type="AlphaFoldDB" id="A0A1H3QB36"/>
<dbReference type="Gene3D" id="3.20.20.450">
    <property type="entry name" value="EAL domain"/>
    <property type="match status" value="1"/>
</dbReference>
<dbReference type="Pfam" id="PF00563">
    <property type="entry name" value="EAL"/>
    <property type="match status" value="1"/>
</dbReference>
<dbReference type="NCBIfam" id="TIGR00254">
    <property type="entry name" value="GGDEF"/>
    <property type="match status" value="1"/>
</dbReference>
<proteinExistence type="predicted"/>
<dbReference type="Pfam" id="PF00990">
    <property type="entry name" value="GGDEF"/>
    <property type="match status" value="1"/>
</dbReference>
<keyword evidence="1" id="KW-0472">Membrane</keyword>
<dbReference type="InterPro" id="IPR029787">
    <property type="entry name" value="Nucleotide_cyclase"/>
</dbReference>
<dbReference type="InterPro" id="IPR001633">
    <property type="entry name" value="EAL_dom"/>
</dbReference>
<dbReference type="NCBIfam" id="TIGR00229">
    <property type="entry name" value="sensory_box"/>
    <property type="match status" value="1"/>
</dbReference>
<dbReference type="SUPFAM" id="SSF55073">
    <property type="entry name" value="Nucleotide cyclase"/>
    <property type="match status" value="1"/>
</dbReference>